<sequence>MKKRSALLALASALLLCAASISASMASQQSNTSGSPVRIYVEPVLVGQESPELIEMDAKVNSYVSQYPSVFSGTYISTDSSGLTVGVVDQNDPAADALKALVGKLDPTSSFITIIPARYTWNDLDKIRSSIVDEYMTGGSGVSGVGVDASQDAVLVEVPRDASGLDLTNNPIAIKLTQQYGSAVMFQESAGETSATTANNDISPHFGGSGYKWYDAAGSVASGYCSLGFPVKVNNVTYGLTAGHCRPGSATNYVNAYSVGGVSSSLYFGSLYTTTWIGTQNTYGDWSLLKGSGYNPYVYNGPVGSSTFLSVVDASFYYPSVNSGMCSSGARTGQICRYKVFQTGWCEPYDGVTTCSLIRMKSDQNNDGSYDCDGWYYGDSGGSIYAGATGGVRAFGIASAITTECPAAGRFYYATSLFGVSRWNSGASMPLAP</sequence>
<evidence type="ECO:0008006" key="4">
    <source>
        <dbReference type="Google" id="ProtNLM"/>
    </source>
</evidence>
<dbReference type="SUPFAM" id="SSF50494">
    <property type="entry name" value="Trypsin-like serine proteases"/>
    <property type="match status" value="1"/>
</dbReference>
<accession>A0A7Y7LZY2</accession>
<dbReference type="InterPro" id="IPR043504">
    <property type="entry name" value="Peptidase_S1_PA_chymotrypsin"/>
</dbReference>
<evidence type="ECO:0000256" key="1">
    <source>
        <dbReference type="SAM" id="SignalP"/>
    </source>
</evidence>
<feature type="signal peptide" evidence="1">
    <location>
        <begin position="1"/>
        <end position="26"/>
    </location>
</feature>
<dbReference type="InterPro" id="IPR009003">
    <property type="entry name" value="Peptidase_S1_PA"/>
</dbReference>
<dbReference type="AlphaFoldDB" id="A0A7Y7LZY2"/>
<dbReference type="Gene3D" id="2.40.10.10">
    <property type="entry name" value="Trypsin-like serine proteases"/>
    <property type="match status" value="2"/>
</dbReference>
<keyword evidence="1" id="KW-0732">Signal</keyword>
<dbReference type="Proteomes" id="UP000543556">
    <property type="component" value="Unassembled WGS sequence"/>
</dbReference>
<proteinExistence type="predicted"/>
<keyword evidence="3" id="KW-1185">Reference proteome</keyword>
<organism evidence="2 3">
    <name type="scientific">Arthrobacter wenxiniae</name>
    <dbReference type="NCBI Taxonomy" id="2713570"/>
    <lineage>
        <taxon>Bacteria</taxon>
        <taxon>Bacillati</taxon>
        <taxon>Actinomycetota</taxon>
        <taxon>Actinomycetes</taxon>
        <taxon>Micrococcales</taxon>
        <taxon>Micrococcaceae</taxon>
        <taxon>Arthrobacter</taxon>
    </lineage>
</organism>
<dbReference type="RefSeq" id="WP_176636717.1">
    <property type="nucleotide sequence ID" value="NZ_JAAMFM010000057.1"/>
</dbReference>
<evidence type="ECO:0000313" key="3">
    <source>
        <dbReference type="Proteomes" id="UP000543556"/>
    </source>
</evidence>
<gene>
    <name evidence="2" type="ORF">G6034_19325</name>
</gene>
<reference evidence="2 3" key="1">
    <citation type="submission" date="2020-02" db="EMBL/GenBank/DDBJ databases">
        <title>Genome sequence of strain AETb3-4.</title>
        <authorList>
            <person name="Gao J."/>
            <person name="Zhang X."/>
        </authorList>
    </citation>
    <scope>NUCLEOTIDE SEQUENCE [LARGE SCALE GENOMIC DNA]</scope>
    <source>
        <strain evidence="2 3">AETb3-4</strain>
    </source>
</reference>
<name>A0A7Y7LZY2_9MICC</name>
<protein>
    <recommendedName>
        <fullName evidence="4">Streptogrisin C</fullName>
    </recommendedName>
</protein>
<feature type="chain" id="PRO_5039577995" description="Streptogrisin C" evidence="1">
    <location>
        <begin position="27"/>
        <end position="433"/>
    </location>
</feature>
<comment type="caution">
    <text evidence="2">The sequence shown here is derived from an EMBL/GenBank/DDBJ whole genome shotgun (WGS) entry which is preliminary data.</text>
</comment>
<evidence type="ECO:0000313" key="2">
    <source>
        <dbReference type="EMBL" id="NVM97015.1"/>
    </source>
</evidence>
<dbReference type="EMBL" id="JAAMFM010000057">
    <property type="protein sequence ID" value="NVM97015.1"/>
    <property type="molecule type" value="Genomic_DNA"/>
</dbReference>